<keyword evidence="2" id="KW-0677">Repeat</keyword>
<evidence type="ECO:0000256" key="1">
    <source>
        <dbReference type="ARBA" id="ARBA00005460"/>
    </source>
</evidence>
<protein>
    <recommendedName>
        <fullName evidence="9">26S proteasome non-ATPase regulatory subunit 2</fullName>
    </recommendedName>
</protein>
<evidence type="ECO:0008006" key="9">
    <source>
        <dbReference type="Google" id="ProtNLM"/>
    </source>
</evidence>
<feature type="domain" description="RPN1 N-terminal" evidence="5">
    <location>
        <begin position="505"/>
        <end position="545"/>
    </location>
</feature>
<evidence type="ECO:0000259" key="5">
    <source>
        <dbReference type="Pfam" id="PF17781"/>
    </source>
</evidence>
<dbReference type="Pfam" id="PF01851">
    <property type="entry name" value="PC_rep"/>
    <property type="match status" value="1"/>
</dbReference>
<dbReference type="Pfam" id="PF17781">
    <property type="entry name" value="RPN1_RPN2_N"/>
    <property type="match status" value="3"/>
</dbReference>
<evidence type="ECO:0000256" key="4">
    <source>
        <dbReference type="SAM" id="MobiDB-lite"/>
    </source>
</evidence>
<dbReference type="SUPFAM" id="SSF48371">
    <property type="entry name" value="ARM repeat"/>
    <property type="match status" value="1"/>
</dbReference>
<feature type="region of interest" description="Disordered" evidence="4">
    <location>
        <begin position="250"/>
        <end position="274"/>
    </location>
</feature>
<dbReference type="InterPro" id="IPR040892">
    <property type="entry name" value="RPN1_N"/>
</dbReference>
<gene>
    <name evidence="7" type="ORF">FNF31_07544</name>
</gene>
<reference evidence="7 8" key="1">
    <citation type="submission" date="2019-07" db="EMBL/GenBank/DDBJ databases">
        <title>Genomes of Cafeteria roenbergensis.</title>
        <authorList>
            <person name="Fischer M.G."/>
            <person name="Hackl T."/>
            <person name="Roman M."/>
        </authorList>
    </citation>
    <scope>NUCLEOTIDE SEQUENCE [LARGE SCALE GENOMIC DNA]</scope>
    <source>
        <strain evidence="7 8">Cflag</strain>
    </source>
</reference>
<feature type="compositionally biased region" description="Acidic residues" evidence="4">
    <location>
        <begin position="25"/>
        <end position="34"/>
    </location>
</feature>
<dbReference type="AlphaFoldDB" id="A0A5A8C4K3"/>
<comment type="similarity">
    <text evidence="1">Belongs to the proteasome subunit S2 family.</text>
</comment>
<feature type="domain" description="RPN1 N-terminal" evidence="5">
    <location>
        <begin position="41"/>
        <end position="124"/>
    </location>
</feature>
<dbReference type="Gene3D" id="1.25.10.10">
    <property type="entry name" value="Leucine-rich Repeat Variant"/>
    <property type="match status" value="2"/>
</dbReference>
<dbReference type="PANTHER" id="PTHR10943">
    <property type="entry name" value="26S PROTEASOME NON-ATPASE REGULATORY SUBUNIT"/>
    <property type="match status" value="1"/>
</dbReference>
<dbReference type="Pfam" id="PF18051">
    <property type="entry name" value="RPN1_C"/>
    <property type="match status" value="1"/>
</dbReference>
<dbReference type="EMBL" id="VLTM01000159">
    <property type="protein sequence ID" value="KAA0147745.1"/>
    <property type="molecule type" value="Genomic_DNA"/>
</dbReference>
<feature type="domain" description="26S proteasome non-ATPase regulatory subunit RPN1 C-terminal" evidence="6">
    <location>
        <begin position="1131"/>
        <end position="1180"/>
    </location>
</feature>
<comment type="caution">
    <text evidence="7">The sequence shown here is derived from an EMBL/GenBank/DDBJ whole genome shotgun (WGS) entry which is preliminary data.</text>
</comment>
<evidence type="ECO:0000313" key="7">
    <source>
        <dbReference type="EMBL" id="KAA0147745.1"/>
    </source>
</evidence>
<dbReference type="Proteomes" id="UP000325113">
    <property type="component" value="Unassembled WGS sequence"/>
</dbReference>
<dbReference type="GO" id="GO:0008540">
    <property type="term" value="C:proteasome regulatory particle, base subcomplex"/>
    <property type="evidence" value="ECO:0007669"/>
    <property type="project" value="TreeGrafter"/>
</dbReference>
<feature type="domain" description="RPN1 N-terminal" evidence="5">
    <location>
        <begin position="206"/>
        <end position="411"/>
    </location>
</feature>
<accession>A0A5A8C4K3</accession>
<feature type="compositionally biased region" description="Basic and acidic residues" evidence="4">
    <location>
        <begin position="1"/>
        <end position="17"/>
    </location>
</feature>
<feature type="compositionally biased region" description="Basic and acidic residues" evidence="4">
    <location>
        <begin position="132"/>
        <end position="158"/>
    </location>
</feature>
<dbReference type="InterPro" id="IPR041433">
    <property type="entry name" value="RPN1_C"/>
</dbReference>
<dbReference type="InterPro" id="IPR002015">
    <property type="entry name" value="Proteasome/cyclosome_rpt"/>
</dbReference>
<feature type="compositionally biased region" description="Acidic residues" evidence="4">
    <location>
        <begin position="250"/>
        <end position="271"/>
    </location>
</feature>
<keyword evidence="3" id="KW-0647">Proteasome</keyword>
<dbReference type="GO" id="GO:0034515">
    <property type="term" value="C:proteasome storage granule"/>
    <property type="evidence" value="ECO:0007669"/>
    <property type="project" value="TreeGrafter"/>
</dbReference>
<name>A0A5A8C4K3_CAFRO</name>
<dbReference type="GO" id="GO:0043161">
    <property type="term" value="P:proteasome-mediated ubiquitin-dependent protein catabolic process"/>
    <property type="evidence" value="ECO:0007669"/>
    <property type="project" value="TreeGrafter"/>
</dbReference>
<dbReference type="InterPro" id="IPR016024">
    <property type="entry name" value="ARM-type_fold"/>
</dbReference>
<sequence length="1225" mass="126674">MSSSGDAKEPKAAEDVAAKAAPAVDPEDGLTDEDRELKERLEEAVAKAAGADASVLASALETLRSSIQESTSSMTSVPKPLKFLAPHYEGLKRSYAALPETEALRPSFSDILSVLAMVSDAAPMAEALAKLSREENQGKERKAKDEAEAKAAEAEAKGADGAATGAAAAAKDAGAEAGAGAGADEDDADVKEGAAAEPRGLLAAAEASATRECLEFKLTGDPAADIGMWGHEYIRTLAGQVGRAYEALLESEAEEEEEEEEEEDEEAAEAAEAERDAKVDRLMALVHQISPYCMSHNAEAEAVDLLMETQQLSSLVEGRGIKMDASARSRVCLYLLRCADFLGDEEDQHEALHVALALYLQNEQFTDAARVALRIGHPGQVRRVLEACGDGEEGEARRLQIGYLLGRHGYRRIGYGAAEAEDDEDEGEDDDLAAAAATVVGSALTSGMRAVSAAGAAAAAAAAAPLHASFSARSTAEHMEALNRPGAVGGTWLPEPDALPVVARLSDEVKDAIGNAQLSMQYRALAKELDLTKPRAPEEVFKSHLADSTGFRPGARSDDGARLSSARANLASSYVSAFVNLGHGRDALLYEPPAEGSSSAAAEGEEDVFKWVHSNNADGRLAAAGALGLIHLWDHEEGPIAPQPLTESADPQIVAGGALAVGLSCVGTATEADIAKELLDAFVDPDAPRKTCPTVVRSASILSLALAYAGSGRADVRDMLAPYISDTRSSWGKDAAFELAAIAALGAGFVFVGTADRDTSDLLEARLTEACAANSQHPLFRQMALGLGLVFMGQGAAADATLHRLEAVAGPTGREIRLLLTACAYAGTGNVLRAQEMLRACGEHPEADFREKRRKELEADVADGATGPAADGEGADAASASAAGAGAGAGAGAAAASAAGAASSAGAAASSAAGASEGGNPRDYQYQTIAALGLGIISMGEELGATMVERAAEHLMQYGDPAVRRAVPLTLAMCRLSDPAYATIDTLSKLSHDAEPLTAQSAILAMGLVGAGTNNSRLAGMLRQLATFHRRDQDHVFLVRIAQGLVAAGKGLVTLSPLHSDRVLVRPVAVAAVLSTALCSLDLSGTLLGRHHSLLFCLAPAFLPRMVMTVDADTSEPVPVDVRIGTAVETVGQAGNPKTITGFQTHTTPALMNARDRAEVADEAWKPLCTVLEGVVLVKRQELADQGSAAAAQDDRVRAAAASALARVPSRMAGIMASAAGAGDD</sequence>
<dbReference type="GO" id="GO:0005634">
    <property type="term" value="C:nucleus"/>
    <property type="evidence" value="ECO:0007669"/>
    <property type="project" value="TreeGrafter"/>
</dbReference>
<evidence type="ECO:0000256" key="2">
    <source>
        <dbReference type="ARBA" id="ARBA00022737"/>
    </source>
</evidence>
<dbReference type="PANTHER" id="PTHR10943:SF1">
    <property type="entry name" value="26S PROTEASOME NON-ATPASE REGULATORY SUBUNIT 2"/>
    <property type="match status" value="1"/>
</dbReference>
<evidence type="ECO:0000313" key="8">
    <source>
        <dbReference type="Proteomes" id="UP000325113"/>
    </source>
</evidence>
<feature type="region of interest" description="Disordered" evidence="4">
    <location>
        <begin position="1"/>
        <end position="37"/>
    </location>
</feature>
<evidence type="ECO:0000259" key="6">
    <source>
        <dbReference type="Pfam" id="PF18051"/>
    </source>
</evidence>
<dbReference type="InterPro" id="IPR011989">
    <property type="entry name" value="ARM-like"/>
</dbReference>
<proteinExistence type="inferred from homology"/>
<evidence type="ECO:0000256" key="3">
    <source>
        <dbReference type="ARBA" id="ARBA00022942"/>
    </source>
</evidence>
<feature type="region of interest" description="Disordered" evidence="4">
    <location>
        <begin position="132"/>
        <end position="162"/>
    </location>
</feature>
<organism evidence="7 8">
    <name type="scientific">Cafeteria roenbergensis</name>
    <name type="common">Marine flagellate</name>
    <dbReference type="NCBI Taxonomy" id="33653"/>
    <lineage>
        <taxon>Eukaryota</taxon>
        <taxon>Sar</taxon>
        <taxon>Stramenopiles</taxon>
        <taxon>Bigyra</taxon>
        <taxon>Opalozoa</taxon>
        <taxon>Bicosoecida</taxon>
        <taxon>Cafeteriaceae</taxon>
        <taxon>Cafeteria</taxon>
    </lineage>
</organism>